<keyword evidence="1" id="KW-0812">Transmembrane</keyword>
<keyword evidence="1" id="KW-0472">Membrane</keyword>
<dbReference type="Proteomes" id="UP000028134">
    <property type="component" value="Unassembled WGS sequence"/>
</dbReference>
<accession>A0A078QPK7</accession>
<proteinExistence type="predicted"/>
<gene>
    <name evidence="2" type="ORF">M097_4777</name>
</gene>
<feature type="transmembrane region" description="Helical" evidence="1">
    <location>
        <begin position="66"/>
        <end position="87"/>
    </location>
</feature>
<dbReference type="PATRIC" id="fig|1339350.3.peg.4517"/>
<feature type="transmembrane region" description="Helical" evidence="1">
    <location>
        <begin position="26"/>
        <end position="45"/>
    </location>
</feature>
<evidence type="ECO:0000313" key="2">
    <source>
        <dbReference type="EMBL" id="KDS23647.1"/>
    </source>
</evidence>
<dbReference type="AlphaFoldDB" id="A0A078QPK7"/>
<comment type="caution">
    <text evidence="2">The sequence shown here is derived from an EMBL/GenBank/DDBJ whole genome shotgun (WGS) entry which is preliminary data.</text>
</comment>
<keyword evidence="1" id="KW-1133">Transmembrane helix</keyword>
<dbReference type="RefSeq" id="WP_005842194.1">
    <property type="nucleotide sequence ID" value="NZ_JNHI01000107.1"/>
</dbReference>
<sequence>MKTPLFILLQATGGIRNEVNTFLSDYAVPVIAMLLIVGVGIGVVMNYDKIIDRDGQGTRKEGIVNLLWVVGYIIIGLAIIAAVIALINSKLKMSL</sequence>
<name>A0A078QPK7_PHOVU</name>
<evidence type="ECO:0008006" key="4">
    <source>
        <dbReference type="Google" id="ProtNLM"/>
    </source>
</evidence>
<reference evidence="2 3" key="1">
    <citation type="submission" date="2014-04" db="EMBL/GenBank/DDBJ databases">
        <authorList>
            <person name="Sears C."/>
            <person name="Carroll K."/>
            <person name="Sack B.R."/>
            <person name="Qadri F."/>
            <person name="Myers L.L."/>
            <person name="Chung G.-T."/>
            <person name="Escheverria P."/>
            <person name="Fraser C.M."/>
            <person name="Sadzewicz L."/>
            <person name="Shefchek K.A."/>
            <person name="Tallon L."/>
            <person name="Das S.P."/>
            <person name="Daugherty S."/>
            <person name="Mongodin E.F."/>
        </authorList>
    </citation>
    <scope>NUCLEOTIDE SEQUENCE [LARGE SCALE GENOMIC DNA]</scope>
    <source>
        <strain evidence="3">3775 SL(B) 10 (iv)</strain>
    </source>
</reference>
<organism evidence="2 3">
    <name type="scientific">Phocaeicola vulgatus str. 3775 SL</name>
    <name type="common">B</name>
    <name type="synonym">iv</name>
    <dbReference type="NCBI Taxonomy" id="1339350"/>
    <lineage>
        <taxon>Bacteria</taxon>
        <taxon>Pseudomonadati</taxon>
        <taxon>Bacteroidota</taxon>
        <taxon>Bacteroidia</taxon>
        <taxon>Bacteroidales</taxon>
        <taxon>Bacteroidaceae</taxon>
        <taxon>Phocaeicola</taxon>
    </lineage>
</organism>
<evidence type="ECO:0000313" key="3">
    <source>
        <dbReference type="Proteomes" id="UP000028134"/>
    </source>
</evidence>
<evidence type="ECO:0000256" key="1">
    <source>
        <dbReference type="SAM" id="Phobius"/>
    </source>
</evidence>
<dbReference type="GeneID" id="99673139"/>
<dbReference type="EMBL" id="JNHI01000107">
    <property type="protein sequence ID" value="KDS23647.1"/>
    <property type="molecule type" value="Genomic_DNA"/>
</dbReference>
<protein>
    <recommendedName>
        <fullName evidence="4">Transmembrane protein</fullName>
    </recommendedName>
</protein>